<dbReference type="PROSITE" id="PS50801">
    <property type="entry name" value="STAS"/>
    <property type="match status" value="1"/>
</dbReference>
<dbReference type="InterPro" id="IPR036513">
    <property type="entry name" value="STAS_dom_sf"/>
</dbReference>
<dbReference type="InterPro" id="IPR058548">
    <property type="entry name" value="MlaB-like_STAS"/>
</dbReference>
<accession>A0ABX5FDM3</accession>
<gene>
    <name evidence="2" type="ORF">BZL35_00970</name>
</gene>
<dbReference type="SUPFAM" id="SSF52091">
    <property type="entry name" value="SpoIIaa-like"/>
    <property type="match status" value="1"/>
</dbReference>
<proteinExistence type="predicted"/>
<evidence type="ECO:0000313" key="3">
    <source>
        <dbReference type="Proteomes" id="UP000242660"/>
    </source>
</evidence>
<protein>
    <recommendedName>
        <fullName evidence="1">STAS domain-containing protein</fullName>
    </recommendedName>
</protein>
<sequence>MFALQAKITVDSAQGALSDAIASVDMGETEVDCDGIIDFDSSALAVLIALRRHAVHRGISLEFINLPRMLVSLATVYGIDCLVAGGN</sequence>
<feature type="domain" description="STAS" evidence="1">
    <location>
        <begin position="1"/>
        <end position="87"/>
    </location>
</feature>
<dbReference type="RefSeq" id="WP_106183104.1">
    <property type="nucleotide sequence ID" value="NZ_MUHY01000004.1"/>
</dbReference>
<organism evidence="2 3">
    <name type="scientific">Candidatus Pandoraea novymonadis</name>
    <dbReference type="NCBI Taxonomy" id="1808959"/>
    <lineage>
        <taxon>Bacteria</taxon>
        <taxon>Pseudomonadati</taxon>
        <taxon>Pseudomonadota</taxon>
        <taxon>Betaproteobacteria</taxon>
        <taxon>Burkholderiales</taxon>
        <taxon>Burkholderiaceae</taxon>
        <taxon>Pandoraea</taxon>
    </lineage>
</organism>
<reference evidence="2 3" key="1">
    <citation type="journal article" date="2017" name="Front. Microbiol.">
        <title>Genome of Ca. Pandoraea novymonadis, an Endosymbiotic Bacterium of the Trypanosomatid Novymonas esmeraldas.</title>
        <authorList>
            <person name="Kostygov A.Y."/>
            <person name="Butenko A."/>
            <person name="Nenarokova A."/>
            <person name="Tashyreva D."/>
            <person name="Flegontov P."/>
            <person name="Lukes J."/>
            <person name="Yurchenko V."/>
        </authorList>
    </citation>
    <scope>NUCLEOTIDE SEQUENCE [LARGE SCALE GENOMIC DNA]</scope>
    <source>
        <strain evidence="2 3">E262</strain>
    </source>
</reference>
<name>A0ABX5FDM3_9BURK</name>
<evidence type="ECO:0000259" key="1">
    <source>
        <dbReference type="PROSITE" id="PS50801"/>
    </source>
</evidence>
<dbReference type="InterPro" id="IPR002645">
    <property type="entry name" value="STAS_dom"/>
</dbReference>
<keyword evidence="3" id="KW-1185">Reference proteome</keyword>
<evidence type="ECO:0000313" key="2">
    <source>
        <dbReference type="EMBL" id="PSB91573.1"/>
    </source>
</evidence>
<dbReference type="Pfam" id="PF13466">
    <property type="entry name" value="STAS_2"/>
    <property type="match status" value="1"/>
</dbReference>
<dbReference type="Proteomes" id="UP000242660">
    <property type="component" value="Unassembled WGS sequence"/>
</dbReference>
<dbReference type="EMBL" id="MUHY01000004">
    <property type="protein sequence ID" value="PSB91573.1"/>
    <property type="molecule type" value="Genomic_DNA"/>
</dbReference>
<comment type="caution">
    <text evidence="2">The sequence shown here is derived from an EMBL/GenBank/DDBJ whole genome shotgun (WGS) entry which is preliminary data.</text>
</comment>
<dbReference type="Gene3D" id="3.30.750.24">
    <property type="entry name" value="STAS domain"/>
    <property type="match status" value="1"/>
</dbReference>